<feature type="chain" id="PRO_5030629964" evidence="7">
    <location>
        <begin position="24"/>
        <end position="1216"/>
    </location>
</feature>
<comment type="subcellular location">
    <subcellularLocation>
        <location evidence="1">Cell outer membrane</location>
        <topology evidence="1">Multi-pass membrane protein</topology>
    </subcellularLocation>
</comment>
<evidence type="ECO:0000256" key="6">
    <source>
        <dbReference type="ARBA" id="ARBA00023237"/>
    </source>
</evidence>
<dbReference type="AlphaFoldDB" id="A0A7W8IIH8"/>
<organism evidence="9 10">
    <name type="scientific">Tunturiibacter empetritectus</name>
    <dbReference type="NCBI Taxonomy" id="3069691"/>
    <lineage>
        <taxon>Bacteria</taxon>
        <taxon>Pseudomonadati</taxon>
        <taxon>Acidobacteriota</taxon>
        <taxon>Terriglobia</taxon>
        <taxon>Terriglobales</taxon>
        <taxon>Acidobacteriaceae</taxon>
        <taxon>Tunturiibacter</taxon>
    </lineage>
</organism>
<dbReference type="Proteomes" id="UP000568106">
    <property type="component" value="Unassembled WGS sequence"/>
</dbReference>
<gene>
    <name evidence="9" type="ORF">HDF09_001619</name>
</gene>
<dbReference type="SUPFAM" id="SSF56935">
    <property type="entry name" value="Porins"/>
    <property type="match status" value="1"/>
</dbReference>
<dbReference type="Gene3D" id="2.60.40.1120">
    <property type="entry name" value="Carboxypeptidase-like, regulatory domain"/>
    <property type="match status" value="1"/>
</dbReference>
<dbReference type="InterPro" id="IPR036942">
    <property type="entry name" value="Beta-barrel_TonB_sf"/>
</dbReference>
<keyword evidence="5" id="KW-0472">Membrane</keyword>
<dbReference type="SUPFAM" id="SSF49464">
    <property type="entry name" value="Carboxypeptidase regulatory domain-like"/>
    <property type="match status" value="1"/>
</dbReference>
<sequence length="1216" mass="128803">MTRVTVGLLFAVCALASSPVAYGQAVYGSIFGSTVDSTGAAVPGATITVIDNAKGTSVSVQSNGSGEFTVEHLIPDVYDVKVSAQGFKGFEQKGILVTADTSIKVEAALTVGGSDQTVEVNADAVPQLKTDRADVSTTFGAKEITDLPIPDRNFTNLQLLLPGAQLLGWSHAASENPQGSKQIEVDGQAFAGVAFQLDGTDNQDPILGIIVVNPNSDSLSETKITTQNFDAEFGKAVSSVVTAQTKSGSNNWHGSAFDYRESNANLAREPFSQGSGQLSATNPFPQGLKNQFGGSIGGKIIKDKLFFFGDYQGVRQKVGIANVQTVPTAHLVSTCIGQATTVTGQPGCDFSEYTPAVGQLYHQVNGQSIAYASNVIPASDVSVPARNFLKLLAPYAPNTPGSPVGPTGQQVTGLKNNYAGSGTGGFNSDQWDVRGDWTVNDRVHVFGRFSRFTDTLTGKTIFGDAGGSGFGLGGYGGTSQGANDSAAAGVDIAVNSKLVTDVRLGYFRYNIGTSKYDAGTNLATNIGAPGLNLGDPITSGSPSFQLTEVASFGPPNNSQTQGPQYGAGLNVDRCNCPLTEREDQYQLANNWTKTIGNHSVKFGMDLRYARNLRVPSDNDRTGLLFFGTGPSGANGATGKTGLGFASFVLGSPTQFERYVSTTTNAKEFQKRDFFYAQDTWRVTSKLTVNLGLRYELYFPESVNGKGNGALLNPTTGYLQVAGFGNIGSNMNYNRPGNAYNPRVGVAYQATPATVIRAGYGRSFDIGVFGSIFGHAATQNLPVLQNQTITASGTASAFDLAVGPALAAPVAVPASGLLPNPGYQVTSRARPTTLRLPTLDAWNLSVQQSFSPTLSMTVAYVGNKGTHTFGDISGNTTNPNEAAIALPSDQSFNGEALHWDPNLPNLPGNVSQYVNGVGPGGAVNNQNLLRRYYGGKLAACADPNYVQPVGQGLAPGACGWSNDITDFSDNLDTHYNALQVTLAKTYAHGISVNANYAWQQAISDSVNYSSWDKHIVAGRDGALRQQQIIVYGLFELPFGRNKLLLSNVNGVINQIVSGIQISPVINYSSGLPFTLTYSTCSQQVPSDAPCRVNGDTRRFHSQETGIPGNNLLFYQSYNIDSGNGPFSRPGLDQIGNVGRNTVFGPHFFNADLSIQKNFLIREKLTFQLRADGFNAFNHINWGAPGGNVDQGGSITNGPFPNNSANPRQLQFSGRFQF</sequence>
<dbReference type="PANTHER" id="PTHR30069:SF46">
    <property type="entry name" value="OAR PROTEIN"/>
    <property type="match status" value="1"/>
</dbReference>
<dbReference type="InterPro" id="IPR008969">
    <property type="entry name" value="CarboxyPept-like_regulatory"/>
</dbReference>
<accession>A0A7W8IIH8</accession>
<dbReference type="InterPro" id="IPR057601">
    <property type="entry name" value="Oar-like_b-barrel"/>
</dbReference>
<dbReference type="EMBL" id="JACHDY010000002">
    <property type="protein sequence ID" value="MBB5316950.1"/>
    <property type="molecule type" value="Genomic_DNA"/>
</dbReference>
<evidence type="ECO:0000256" key="5">
    <source>
        <dbReference type="ARBA" id="ARBA00023136"/>
    </source>
</evidence>
<feature type="domain" description="TonB-dependent transporter Oar-like beta-barrel" evidence="8">
    <location>
        <begin position="245"/>
        <end position="1209"/>
    </location>
</feature>
<feature type="signal peptide" evidence="7">
    <location>
        <begin position="1"/>
        <end position="23"/>
    </location>
</feature>
<comment type="caution">
    <text evidence="9">The sequence shown here is derived from an EMBL/GenBank/DDBJ whole genome shotgun (WGS) entry which is preliminary data.</text>
</comment>
<evidence type="ECO:0000259" key="8">
    <source>
        <dbReference type="Pfam" id="PF25183"/>
    </source>
</evidence>
<dbReference type="PANTHER" id="PTHR30069">
    <property type="entry name" value="TONB-DEPENDENT OUTER MEMBRANE RECEPTOR"/>
    <property type="match status" value="1"/>
</dbReference>
<proteinExistence type="predicted"/>
<evidence type="ECO:0000256" key="1">
    <source>
        <dbReference type="ARBA" id="ARBA00004571"/>
    </source>
</evidence>
<evidence type="ECO:0000256" key="3">
    <source>
        <dbReference type="ARBA" id="ARBA00022452"/>
    </source>
</evidence>
<keyword evidence="10" id="KW-1185">Reference proteome</keyword>
<evidence type="ECO:0000313" key="10">
    <source>
        <dbReference type="Proteomes" id="UP000568106"/>
    </source>
</evidence>
<reference evidence="9" key="1">
    <citation type="submission" date="2020-08" db="EMBL/GenBank/DDBJ databases">
        <title>Genomic Encyclopedia of Type Strains, Phase IV (KMG-V): Genome sequencing to study the core and pangenomes of soil and plant-associated prokaryotes.</title>
        <authorList>
            <person name="Whitman W."/>
        </authorList>
    </citation>
    <scope>NUCLEOTIDE SEQUENCE [LARGE SCALE GENOMIC DNA]</scope>
    <source>
        <strain evidence="9">M8UP27</strain>
    </source>
</reference>
<evidence type="ECO:0000256" key="4">
    <source>
        <dbReference type="ARBA" id="ARBA00022692"/>
    </source>
</evidence>
<evidence type="ECO:0000313" key="9">
    <source>
        <dbReference type="EMBL" id="MBB5316950.1"/>
    </source>
</evidence>
<dbReference type="Gene3D" id="2.40.170.20">
    <property type="entry name" value="TonB-dependent receptor, beta-barrel domain"/>
    <property type="match status" value="1"/>
</dbReference>
<evidence type="ECO:0000256" key="2">
    <source>
        <dbReference type="ARBA" id="ARBA00022448"/>
    </source>
</evidence>
<dbReference type="InterPro" id="IPR039426">
    <property type="entry name" value="TonB-dep_rcpt-like"/>
</dbReference>
<keyword evidence="7" id="KW-0732">Signal</keyword>
<keyword evidence="6" id="KW-0998">Cell outer membrane</keyword>
<keyword evidence="9" id="KW-0675">Receptor</keyword>
<name>A0A7W8IIH8_9BACT</name>
<dbReference type="Pfam" id="PF13620">
    <property type="entry name" value="CarboxypepD_reg"/>
    <property type="match status" value="1"/>
</dbReference>
<protein>
    <submittedName>
        <fullName evidence="9">Outer membrane receptor protein involved in Fe transport</fullName>
    </submittedName>
</protein>
<dbReference type="Pfam" id="PF25183">
    <property type="entry name" value="OMP_b-brl_4"/>
    <property type="match status" value="1"/>
</dbReference>
<keyword evidence="2" id="KW-0813">Transport</keyword>
<keyword evidence="3" id="KW-1134">Transmembrane beta strand</keyword>
<dbReference type="GO" id="GO:0044718">
    <property type="term" value="P:siderophore transmembrane transport"/>
    <property type="evidence" value="ECO:0007669"/>
    <property type="project" value="TreeGrafter"/>
</dbReference>
<evidence type="ECO:0000256" key="7">
    <source>
        <dbReference type="SAM" id="SignalP"/>
    </source>
</evidence>
<dbReference type="GO" id="GO:0015344">
    <property type="term" value="F:siderophore uptake transmembrane transporter activity"/>
    <property type="evidence" value="ECO:0007669"/>
    <property type="project" value="TreeGrafter"/>
</dbReference>
<dbReference type="GO" id="GO:0009279">
    <property type="term" value="C:cell outer membrane"/>
    <property type="evidence" value="ECO:0007669"/>
    <property type="project" value="UniProtKB-SubCell"/>
</dbReference>
<keyword evidence="4" id="KW-0812">Transmembrane</keyword>